<feature type="domain" description="DUF1468" evidence="2">
    <location>
        <begin position="15"/>
        <end position="154"/>
    </location>
</feature>
<feature type="transmembrane region" description="Helical" evidence="1">
    <location>
        <begin position="44"/>
        <end position="63"/>
    </location>
</feature>
<dbReference type="Proteomes" id="UP000287447">
    <property type="component" value="Unassembled WGS sequence"/>
</dbReference>
<organism evidence="3 4">
    <name type="scientific">Hwanghaeella grinnelliae</name>
    <dbReference type="NCBI Taxonomy" id="2500179"/>
    <lineage>
        <taxon>Bacteria</taxon>
        <taxon>Pseudomonadati</taxon>
        <taxon>Pseudomonadota</taxon>
        <taxon>Alphaproteobacteria</taxon>
        <taxon>Rhodospirillales</taxon>
        <taxon>Rhodospirillaceae</taxon>
        <taxon>Hwanghaeella</taxon>
    </lineage>
</organism>
<name>A0A437QQ71_9PROT</name>
<feature type="transmembrane region" description="Helical" evidence="1">
    <location>
        <begin position="15"/>
        <end position="32"/>
    </location>
</feature>
<feature type="transmembrane region" description="Helical" evidence="1">
    <location>
        <begin position="104"/>
        <end position="123"/>
    </location>
</feature>
<keyword evidence="1" id="KW-0472">Membrane</keyword>
<gene>
    <name evidence="3" type="ORF">EOI86_15950</name>
</gene>
<dbReference type="OrthoDB" id="8907787at2"/>
<accession>A0A437QQ71</accession>
<keyword evidence="1" id="KW-1133">Transmembrane helix</keyword>
<dbReference type="AlphaFoldDB" id="A0A437QQ71"/>
<sequence>MTASTSTPLRPGERLFALLLVLFAALVFWQSYEISGFKGLTTGGVMPMFASGVMVATSIFLLSRTLAKPQNGDGSLAGLAAFLFPLRVVLFALAVLGYVISIPVIGFLPASAVFLFVAIWRLWKTGVLRAGFVTVVAVGAIHVLFRIVFQVVLPSGSVWL</sequence>
<reference evidence="4" key="1">
    <citation type="submission" date="2019-01" db="EMBL/GenBank/DDBJ databases">
        <title>Gri0909 isolated from a small marine red alga.</title>
        <authorList>
            <person name="Kim J."/>
            <person name="Jeong S.E."/>
            <person name="Jeon C.O."/>
        </authorList>
    </citation>
    <scope>NUCLEOTIDE SEQUENCE [LARGE SCALE GENOMIC DNA]</scope>
    <source>
        <strain evidence="4">Gri0909</strain>
    </source>
</reference>
<feature type="transmembrane region" description="Helical" evidence="1">
    <location>
        <begin position="130"/>
        <end position="153"/>
    </location>
</feature>
<evidence type="ECO:0000259" key="2">
    <source>
        <dbReference type="Pfam" id="PF07331"/>
    </source>
</evidence>
<keyword evidence="4" id="KW-1185">Reference proteome</keyword>
<dbReference type="EMBL" id="SADE01000002">
    <property type="protein sequence ID" value="RVU36668.1"/>
    <property type="molecule type" value="Genomic_DNA"/>
</dbReference>
<protein>
    <submittedName>
        <fullName evidence="3">Tripartite tricarboxylate transporter TctB family protein</fullName>
    </submittedName>
</protein>
<evidence type="ECO:0000313" key="4">
    <source>
        <dbReference type="Proteomes" id="UP000287447"/>
    </source>
</evidence>
<keyword evidence="1" id="KW-0812">Transmembrane</keyword>
<evidence type="ECO:0000256" key="1">
    <source>
        <dbReference type="SAM" id="Phobius"/>
    </source>
</evidence>
<feature type="transmembrane region" description="Helical" evidence="1">
    <location>
        <begin position="75"/>
        <end position="98"/>
    </location>
</feature>
<dbReference type="RefSeq" id="WP_127766144.1">
    <property type="nucleotide sequence ID" value="NZ_SADE01000002.1"/>
</dbReference>
<proteinExistence type="predicted"/>
<evidence type="ECO:0000313" key="3">
    <source>
        <dbReference type="EMBL" id="RVU36668.1"/>
    </source>
</evidence>
<dbReference type="InterPro" id="IPR009936">
    <property type="entry name" value="DUF1468"/>
</dbReference>
<dbReference type="Pfam" id="PF07331">
    <property type="entry name" value="TctB"/>
    <property type="match status" value="1"/>
</dbReference>
<comment type="caution">
    <text evidence="3">The sequence shown here is derived from an EMBL/GenBank/DDBJ whole genome shotgun (WGS) entry which is preliminary data.</text>
</comment>